<sequence length="187" mass="20702">MVTLWMTALTDPGIVPSVSSPAKPPVPLMTDENGLDVAVPIGGPLGYRYCSTCNIFRPPRSKHCNSCNVCVSKFDHHCPWTGSCIGERNHRAFFAFLCFISGLTILVTAAALRLFLGAYQIIVAEYGERTSHRLWQAMLSMPMTVLFGTFTLLCSWSLVSLLFYHAVLVSVSQTTNERVRGVYRYGS</sequence>
<dbReference type="OrthoDB" id="9909019at2759"/>
<feature type="transmembrane region" description="Helical" evidence="10">
    <location>
        <begin position="137"/>
        <end position="164"/>
    </location>
</feature>
<comment type="subcellular location">
    <subcellularLocation>
        <location evidence="1">Endomembrane system</location>
        <topology evidence="1">Multi-pass membrane protein</topology>
    </subcellularLocation>
</comment>
<comment type="catalytic activity">
    <reaction evidence="9 10">
        <text>L-cysteinyl-[protein] + hexadecanoyl-CoA = S-hexadecanoyl-L-cysteinyl-[protein] + CoA</text>
        <dbReference type="Rhea" id="RHEA:36683"/>
        <dbReference type="Rhea" id="RHEA-COMP:10131"/>
        <dbReference type="Rhea" id="RHEA-COMP:11032"/>
        <dbReference type="ChEBI" id="CHEBI:29950"/>
        <dbReference type="ChEBI" id="CHEBI:57287"/>
        <dbReference type="ChEBI" id="CHEBI:57379"/>
        <dbReference type="ChEBI" id="CHEBI:74151"/>
        <dbReference type="EC" id="2.3.1.225"/>
    </reaction>
</comment>
<proteinExistence type="inferred from homology"/>
<keyword evidence="8 10" id="KW-0012">Acyltransferase</keyword>
<dbReference type="STRING" id="556484.B7GA97"/>
<dbReference type="PANTHER" id="PTHR22883">
    <property type="entry name" value="ZINC FINGER DHHC DOMAIN CONTAINING PROTEIN"/>
    <property type="match status" value="1"/>
</dbReference>
<organism evidence="12 13">
    <name type="scientific">Phaeodactylum tricornutum (strain CCAP 1055/1)</name>
    <dbReference type="NCBI Taxonomy" id="556484"/>
    <lineage>
        <taxon>Eukaryota</taxon>
        <taxon>Sar</taxon>
        <taxon>Stramenopiles</taxon>
        <taxon>Ochrophyta</taxon>
        <taxon>Bacillariophyta</taxon>
        <taxon>Bacillariophyceae</taxon>
        <taxon>Bacillariophycidae</taxon>
        <taxon>Naviculales</taxon>
        <taxon>Phaeodactylaceae</taxon>
        <taxon>Phaeodactylum</taxon>
    </lineage>
</organism>
<dbReference type="GO" id="GO:0019706">
    <property type="term" value="F:protein-cysteine S-palmitoyltransferase activity"/>
    <property type="evidence" value="ECO:0007669"/>
    <property type="project" value="UniProtKB-EC"/>
</dbReference>
<dbReference type="InterPro" id="IPR001594">
    <property type="entry name" value="Palmitoyltrfase_DHHC"/>
</dbReference>
<dbReference type="GO" id="GO:0005794">
    <property type="term" value="C:Golgi apparatus"/>
    <property type="evidence" value="ECO:0007669"/>
    <property type="project" value="TreeGrafter"/>
</dbReference>
<keyword evidence="7" id="KW-0449">Lipoprotein</keyword>
<dbReference type="InParanoid" id="B7GA97"/>
<dbReference type="KEGG" id="pti:PHATRDRAFT_15768"/>
<evidence type="ECO:0000256" key="8">
    <source>
        <dbReference type="ARBA" id="ARBA00023315"/>
    </source>
</evidence>
<dbReference type="PANTHER" id="PTHR22883:SF43">
    <property type="entry name" value="PALMITOYLTRANSFERASE APP"/>
    <property type="match status" value="1"/>
</dbReference>
<dbReference type="GO" id="GO:0005783">
    <property type="term" value="C:endoplasmic reticulum"/>
    <property type="evidence" value="ECO:0007669"/>
    <property type="project" value="TreeGrafter"/>
</dbReference>
<keyword evidence="4 10" id="KW-1133">Transmembrane helix</keyword>
<keyword evidence="5 10" id="KW-0472">Membrane</keyword>
<dbReference type="PaxDb" id="2850-Phatr15768"/>
<keyword evidence="3 10" id="KW-0812">Transmembrane</keyword>
<accession>B7GA97</accession>
<evidence type="ECO:0000256" key="4">
    <source>
        <dbReference type="ARBA" id="ARBA00022989"/>
    </source>
</evidence>
<feature type="transmembrane region" description="Helical" evidence="10">
    <location>
        <begin position="93"/>
        <end position="116"/>
    </location>
</feature>
<dbReference type="Pfam" id="PF01529">
    <property type="entry name" value="DHHC"/>
    <property type="match status" value="1"/>
</dbReference>
<evidence type="ECO:0000256" key="9">
    <source>
        <dbReference type="ARBA" id="ARBA00048048"/>
    </source>
</evidence>
<dbReference type="GO" id="GO:0006612">
    <property type="term" value="P:protein targeting to membrane"/>
    <property type="evidence" value="ECO:0007669"/>
    <property type="project" value="TreeGrafter"/>
</dbReference>
<comment type="similarity">
    <text evidence="10">Belongs to the DHHC palmitoyltransferase family.</text>
</comment>
<keyword evidence="13" id="KW-1185">Reference proteome</keyword>
<dbReference type="GeneID" id="7195499"/>
<keyword evidence="6" id="KW-0564">Palmitate</keyword>
<evidence type="ECO:0000313" key="12">
    <source>
        <dbReference type="EMBL" id="EEC44704.1"/>
    </source>
</evidence>
<dbReference type="HOGENOM" id="CLU_465786_0_0_1"/>
<evidence type="ECO:0000256" key="10">
    <source>
        <dbReference type="RuleBase" id="RU079119"/>
    </source>
</evidence>
<name>B7GA97_PHATC</name>
<dbReference type="EMBL" id="CM000623">
    <property type="protein sequence ID" value="EEC44704.1"/>
    <property type="molecule type" value="Genomic_DNA"/>
</dbReference>
<evidence type="ECO:0000256" key="5">
    <source>
        <dbReference type="ARBA" id="ARBA00023136"/>
    </source>
</evidence>
<evidence type="ECO:0000313" key="13">
    <source>
        <dbReference type="Proteomes" id="UP000000759"/>
    </source>
</evidence>
<feature type="non-terminal residue" evidence="12">
    <location>
        <position position="187"/>
    </location>
</feature>
<reference evidence="13" key="2">
    <citation type="submission" date="2008-08" db="EMBL/GenBank/DDBJ databases">
        <authorList>
            <consortium name="Diatom Consortium"/>
            <person name="Grigoriev I."/>
            <person name="Grimwood J."/>
            <person name="Kuo A."/>
            <person name="Otillar R.P."/>
            <person name="Salamov A."/>
            <person name="Detter J.C."/>
            <person name="Lindquist E."/>
            <person name="Shapiro H."/>
            <person name="Lucas S."/>
            <person name="Glavina del Rio T."/>
            <person name="Pitluck S."/>
            <person name="Rokhsar D."/>
            <person name="Bowler C."/>
        </authorList>
    </citation>
    <scope>GENOME REANNOTATION</scope>
    <source>
        <strain evidence="13">CCAP 1055/1</strain>
    </source>
</reference>
<evidence type="ECO:0000259" key="11">
    <source>
        <dbReference type="Pfam" id="PF01529"/>
    </source>
</evidence>
<dbReference type="Proteomes" id="UP000000759">
    <property type="component" value="Chromosome 21"/>
</dbReference>
<evidence type="ECO:0000256" key="6">
    <source>
        <dbReference type="ARBA" id="ARBA00023139"/>
    </source>
</evidence>
<evidence type="ECO:0000256" key="7">
    <source>
        <dbReference type="ARBA" id="ARBA00023288"/>
    </source>
</evidence>
<evidence type="ECO:0000256" key="2">
    <source>
        <dbReference type="ARBA" id="ARBA00022679"/>
    </source>
</evidence>
<dbReference type="PROSITE" id="PS50216">
    <property type="entry name" value="DHHC"/>
    <property type="match status" value="1"/>
</dbReference>
<dbReference type="InterPro" id="IPR039859">
    <property type="entry name" value="PFA4/ZDH16/20/ERF2-like"/>
</dbReference>
<dbReference type="EC" id="2.3.1.225" evidence="10"/>
<gene>
    <name evidence="12" type="ORF">PHATRDRAFT_15768</name>
</gene>
<evidence type="ECO:0000256" key="3">
    <source>
        <dbReference type="ARBA" id="ARBA00022692"/>
    </source>
</evidence>
<comment type="domain">
    <text evidence="10">The DHHC domain is required for palmitoyltransferase activity.</text>
</comment>
<evidence type="ECO:0000256" key="1">
    <source>
        <dbReference type="ARBA" id="ARBA00004127"/>
    </source>
</evidence>
<dbReference type="eggNOG" id="KOG1311">
    <property type="taxonomic scope" value="Eukaryota"/>
</dbReference>
<protein>
    <recommendedName>
        <fullName evidence="10">Palmitoyltransferase</fullName>
        <ecNumber evidence="10">2.3.1.225</ecNumber>
    </recommendedName>
</protein>
<dbReference type="RefSeq" id="XP_002184035.1">
    <property type="nucleotide sequence ID" value="XM_002183999.1"/>
</dbReference>
<dbReference type="AlphaFoldDB" id="B7GA97"/>
<reference evidence="12 13" key="1">
    <citation type="journal article" date="2008" name="Nature">
        <title>The Phaeodactylum genome reveals the evolutionary history of diatom genomes.</title>
        <authorList>
            <person name="Bowler C."/>
            <person name="Allen A.E."/>
            <person name="Badger J.H."/>
            <person name="Grimwood J."/>
            <person name="Jabbari K."/>
            <person name="Kuo A."/>
            <person name="Maheswari U."/>
            <person name="Martens C."/>
            <person name="Maumus F."/>
            <person name="Otillar R.P."/>
            <person name="Rayko E."/>
            <person name="Salamov A."/>
            <person name="Vandepoele K."/>
            <person name="Beszteri B."/>
            <person name="Gruber A."/>
            <person name="Heijde M."/>
            <person name="Katinka M."/>
            <person name="Mock T."/>
            <person name="Valentin K."/>
            <person name="Verret F."/>
            <person name="Berges J.A."/>
            <person name="Brownlee C."/>
            <person name="Cadoret J.P."/>
            <person name="Chiovitti A."/>
            <person name="Choi C.J."/>
            <person name="Coesel S."/>
            <person name="De Martino A."/>
            <person name="Detter J.C."/>
            <person name="Durkin C."/>
            <person name="Falciatore A."/>
            <person name="Fournet J."/>
            <person name="Haruta M."/>
            <person name="Huysman M.J."/>
            <person name="Jenkins B.D."/>
            <person name="Jiroutova K."/>
            <person name="Jorgensen R.E."/>
            <person name="Joubert Y."/>
            <person name="Kaplan A."/>
            <person name="Kroger N."/>
            <person name="Kroth P.G."/>
            <person name="La Roche J."/>
            <person name="Lindquist E."/>
            <person name="Lommer M."/>
            <person name="Martin-Jezequel V."/>
            <person name="Lopez P.J."/>
            <person name="Lucas S."/>
            <person name="Mangogna M."/>
            <person name="McGinnis K."/>
            <person name="Medlin L.K."/>
            <person name="Montsant A."/>
            <person name="Oudot-Le Secq M.P."/>
            <person name="Napoli C."/>
            <person name="Obornik M."/>
            <person name="Parker M.S."/>
            <person name="Petit J.L."/>
            <person name="Porcel B.M."/>
            <person name="Poulsen N."/>
            <person name="Robison M."/>
            <person name="Rychlewski L."/>
            <person name="Rynearson T.A."/>
            <person name="Schmutz J."/>
            <person name="Shapiro H."/>
            <person name="Siaut M."/>
            <person name="Stanley M."/>
            <person name="Sussman M.R."/>
            <person name="Taylor A.R."/>
            <person name="Vardi A."/>
            <person name="von Dassow P."/>
            <person name="Vyverman W."/>
            <person name="Willis A."/>
            <person name="Wyrwicz L.S."/>
            <person name="Rokhsar D.S."/>
            <person name="Weissenbach J."/>
            <person name="Armbrust E.V."/>
            <person name="Green B.R."/>
            <person name="Van de Peer Y."/>
            <person name="Grigoriev I.V."/>
        </authorList>
    </citation>
    <scope>NUCLEOTIDE SEQUENCE [LARGE SCALE GENOMIC DNA]</scope>
    <source>
        <strain evidence="12 13">CCAP 1055/1</strain>
    </source>
</reference>
<keyword evidence="2 10" id="KW-0808">Transferase</keyword>
<feature type="domain" description="Palmitoyltransferase DHHC" evidence="11">
    <location>
        <begin position="48"/>
        <end position="180"/>
    </location>
</feature>